<dbReference type="GO" id="GO:0016020">
    <property type="term" value="C:membrane"/>
    <property type="evidence" value="ECO:0007669"/>
    <property type="project" value="InterPro"/>
</dbReference>
<name>A0A521BKY2_9BACL</name>
<evidence type="ECO:0000313" key="3">
    <source>
        <dbReference type="EMBL" id="SMO47763.1"/>
    </source>
</evidence>
<accession>A0A521BKY2</accession>
<evidence type="ECO:0000256" key="2">
    <source>
        <dbReference type="SAM" id="Phobius"/>
    </source>
</evidence>
<feature type="transmembrane region" description="Helical" evidence="2">
    <location>
        <begin position="48"/>
        <end position="71"/>
    </location>
</feature>
<organism evidence="3 4">
    <name type="scientific">Melghirimyces algeriensis</name>
    <dbReference type="NCBI Taxonomy" id="910412"/>
    <lineage>
        <taxon>Bacteria</taxon>
        <taxon>Bacillati</taxon>
        <taxon>Bacillota</taxon>
        <taxon>Bacilli</taxon>
        <taxon>Bacillales</taxon>
        <taxon>Thermoactinomycetaceae</taxon>
        <taxon>Melghirimyces</taxon>
    </lineage>
</organism>
<dbReference type="RefSeq" id="WP_142504484.1">
    <property type="nucleotide sequence ID" value="NZ_FXTI01000002.1"/>
</dbReference>
<proteinExistence type="inferred from homology"/>
<dbReference type="OrthoDB" id="47652at2"/>
<dbReference type="InterPro" id="IPR003425">
    <property type="entry name" value="CCB3/YggT"/>
</dbReference>
<keyword evidence="4" id="KW-1185">Reference proteome</keyword>
<dbReference type="PANTHER" id="PTHR33219:SF14">
    <property type="entry name" value="PROTEIN COFACTOR ASSEMBLY OF COMPLEX C SUBUNIT B CCB3, CHLOROPLASTIC-RELATED"/>
    <property type="match status" value="1"/>
</dbReference>
<comment type="similarity">
    <text evidence="1">Belongs to the YggT family.</text>
</comment>
<protein>
    <submittedName>
        <fullName evidence="3">YggT family protein</fullName>
    </submittedName>
</protein>
<evidence type="ECO:0000256" key="1">
    <source>
        <dbReference type="ARBA" id="ARBA00010894"/>
    </source>
</evidence>
<dbReference type="Pfam" id="PF02325">
    <property type="entry name" value="CCB3_YggT"/>
    <property type="match status" value="1"/>
</dbReference>
<dbReference type="Proteomes" id="UP000315636">
    <property type="component" value="Unassembled WGS sequence"/>
</dbReference>
<feature type="transmembrane region" description="Helical" evidence="2">
    <location>
        <begin position="7"/>
        <end position="28"/>
    </location>
</feature>
<dbReference type="PANTHER" id="PTHR33219">
    <property type="entry name" value="YLMG HOMOLOG PROTEIN 2, CHLOROPLASTIC"/>
    <property type="match status" value="1"/>
</dbReference>
<reference evidence="3 4" key="1">
    <citation type="submission" date="2017-05" db="EMBL/GenBank/DDBJ databases">
        <authorList>
            <person name="Varghese N."/>
            <person name="Submissions S."/>
        </authorList>
    </citation>
    <scope>NUCLEOTIDE SEQUENCE [LARGE SCALE GENOMIC DNA]</scope>
    <source>
        <strain evidence="3 4">DSM 45474</strain>
    </source>
</reference>
<evidence type="ECO:0000313" key="4">
    <source>
        <dbReference type="Proteomes" id="UP000315636"/>
    </source>
</evidence>
<gene>
    <name evidence="3" type="ORF">SAMN06264849_102178</name>
</gene>
<sequence>MIIFEIVNVLFIVYQVMIFGYILLSWLPQGRESPIALFMGRLVEPYLSIFRSFIPPLGMIDISPIVALIALRFIREGVFFILNVLLGFV</sequence>
<dbReference type="EMBL" id="FXTI01000002">
    <property type="protein sequence ID" value="SMO47763.1"/>
    <property type="molecule type" value="Genomic_DNA"/>
</dbReference>
<keyword evidence="2" id="KW-1133">Transmembrane helix</keyword>
<keyword evidence="2" id="KW-0812">Transmembrane</keyword>
<dbReference type="AlphaFoldDB" id="A0A521BKY2"/>
<keyword evidence="2" id="KW-0472">Membrane</keyword>